<sequence>MGKYDCKAAEMIKRYEQGEKVTWIGVAMGIPQTTVRRYIERNGRLRPKRKFSKPEDKKAKEAITQLDIARLKQQLKVGDEVPILTEIQEFDRGAWRPSESPD</sequence>
<keyword evidence="2" id="KW-1185">Reference proteome</keyword>
<evidence type="ECO:0008006" key="3">
    <source>
        <dbReference type="Google" id="ProtNLM"/>
    </source>
</evidence>
<organism evidence="1 2">
    <name type="scientific">Popillia japonica</name>
    <name type="common">Japanese beetle</name>
    <dbReference type="NCBI Taxonomy" id="7064"/>
    <lineage>
        <taxon>Eukaryota</taxon>
        <taxon>Metazoa</taxon>
        <taxon>Ecdysozoa</taxon>
        <taxon>Arthropoda</taxon>
        <taxon>Hexapoda</taxon>
        <taxon>Insecta</taxon>
        <taxon>Pterygota</taxon>
        <taxon>Neoptera</taxon>
        <taxon>Endopterygota</taxon>
        <taxon>Coleoptera</taxon>
        <taxon>Polyphaga</taxon>
        <taxon>Scarabaeiformia</taxon>
        <taxon>Scarabaeidae</taxon>
        <taxon>Rutelinae</taxon>
        <taxon>Popillia</taxon>
    </lineage>
</organism>
<dbReference type="Proteomes" id="UP001458880">
    <property type="component" value="Unassembled WGS sequence"/>
</dbReference>
<comment type="caution">
    <text evidence="1">The sequence shown here is derived from an EMBL/GenBank/DDBJ whole genome shotgun (WGS) entry which is preliminary data.</text>
</comment>
<proteinExistence type="predicted"/>
<name>A0AAW1HSK7_POPJA</name>
<evidence type="ECO:0000313" key="2">
    <source>
        <dbReference type="Proteomes" id="UP001458880"/>
    </source>
</evidence>
<dbReference type="AlphaFoldDB" id="A0AAW1HSK7"/>
<protein>
    <recommendedName>
        <fullName evidence="3">Transposase</fullName>
    </recommendedName>
</protein>
<dbReference type="EMBL" id="JASPKY010001015">
    <property type="protein sequence ID" value="KAK9679487.1"/>
    <property type="molecule type" value="Genomic_DNA"/>
</dbReference>
<accession>A0AAW1HSK7</accession>
<gene>
    <name evidence="1" type="ORF">QE152_g39960</name>
</gene>
<evidence type="ECO:0000313" key="1">
    <source>
        <dbReference type="EMBL" id="KAK9679487.1"/>
    </source>
</evidence>
<reference evidence="1 2" key="1">
    <citation type="journal article" date="2024" name="BMC Genomics">
        <title>De novo assembly and annotation of Popillia japonica's genome with initial clues to its potential as an invasive pest.</title>
        <authorList>
            <person name="Cucini C."/>
            <person name="Boschi S."/>
            <person name="Funari R."/>
            <person name="Cardaioli E."/>
            <person name="Iannotti N."/>
            <person name="Marturano G."/>
            <person name="Paoli F."/>
            <person name="Bruttini M."/>
            <person name="Carapelli A."/>
            <person name="Frati F."/>
            <person name="Nardi F."/>
        </authorList>
    </citation>
    <scope>NUCLEOTIDE SEQUENCE [LARGE SCALE GENOMIC DNA]</scope>
    <source>
        <strain evidence="1">DMR45628</strain>
    </source>
</reference>